<accession>A0A835YZW9</accession>
<reference evidence="10" key="1">
    <citation type="submission" date="2021-02" db="EMBL/GenBank/DDBJ databases">
        <title>First Annotated Genome of the Yellow-green Alga Tribonema minus.</title>
        <authorList>
            <person name="Mahan K.M."/>
        </authorList>
    </citation>
    <scope>NUCLEOTIDE SEQUENCE</scope>
    <source>
        <strain evidence="10">UTEX B ZZ1240</strain>
    </source>
</reference>
<evidence type="ECO:0000256" key="1">
    <source>
        <dbReference type="ARBA" id="ARBA00005290"/>
    </source>
</evidence>
<keyword evidence="5 7" id="KW-0378">Hydrolase</keyword>
<evidence type="ECO:0000259" key="9">
    <source>
        <dbReference type="SMART" id="SM00382"/>
    </source>
</evidence>
<evidence type="ECO:0000256" key="7">
    <source>
        <dbReference type="RuleBase" id="RU365059"/>
    </source>
</evidence>
<sequence>MSGFAAEGGEVEATGGDEADHAGVAGEAAAAAGEGAARRKPVVCIVLGMAGSGKTTLLQRINLQMNSSDKQGYYINLDPAVTQVPFGANIDIRDTVNYKEVMAQYGLGPNGGIMTSLNLFATRFDQVIGLMEARSDSAEGLDYVFVDTPGQIEVFTWSASGQIITESLASAFPTCLIYVIDTPRTTSPTTFMSNMLYACSILYRTRLPMVLAFNKSDVTSPDFAAEWMSDFEKFQEALDETADESYMGSLNRSLSLVLDEFYSTLKHVGVSAATGEGIDQLFQSLDAAGDEFIRDYLPDLQARMAAVAARTQAAKEREMTKLMADVAVTRGDKPLREGGEGDAMDSSNSG</sequence>
<proteinExistence type="inferred from homology"/>
<keyword evidence="6 7" id="KW-0342">GTP-binding</keyword>
<dbReference type="AlphaFoldDB" id="A0A835YZW9"/>
<dbReference type="SUPFAM" id="SSF52540">
    <property type="entry name" value="P-loop containing nucleoside triphosphate hydrolases"/>
    <property type="match status" value="1"/>
</dbReference>
<comment type="subunit">
    <text evidence="7">Binds to RNA polymerase II.</text>
</comment>
<evidence type="ECO:0000256" key="8">
    <source>
        <dbReference type="SAM" id="MobiDB-lite"/>
    </source>
</evidence>
<evidence type="ECO:0000256" key="4">
    <source>
        <dbReference type="ARBA" id="ARBA00022741"/>
    </source>
</evidence>
<dbReference type="GO" id="GO:0005737">
    <property type="term" value="C:cytoplasm"/>
    <property type="evidence" value="ECO:0007669"/>
    <property type="project" value="UniProtKB-SubCell"/>
</dbReference>
<protein>
    <recommendedName>
        <fullName evidence="7">GPN-loop GTPase</fullName>
        <ecNumber evidence="7">3.6.5.-</ecNumber>
    </recommendedName>
</protein>
<dbReference type="InterPro" id="IPR030230">
    <property type="entry name" value="Gpn1/Npa3/XAB1"/>
</dbReference>
<dbReference type="GO" id="GO:0003924">
    <property type="term" value="F:GTPase activity"/>
    <property type="evidence" value="ECO:0007669"/>
    <property type="project" value="InterPro"/>
</dbReference>
<dbReference type="InterPro" id="IPR027417">
    <property type="entry name" value="P-loop_NTPase"/>
</dbReference>
<feature type="domain" description="AAA+ ATPase" evidence="9">
    <location>
        <begin position="40"/>
        <end position="184"/>
    </location>
</feature>
<evidence type="ECO:0000256" key="6">
    <source>
        <dbReference type="ARBA" id="ARBA00023134"/>
    </source>
</evidence>
<dbReference type="PANTHER" id="PTHR21231">
    <property type="entry name" value="XPA-BINDING PROTEIN 1-RELATED"/>
    <property type="match status" value="1"/>
</dbReference>
<dbReference type="Gene3D" id="3.40.50.300">
    <property type="entry name" value="P-loop containing nucleotide triphosphate hydrolases"/>
    <property type="match status" value="1"/>
</dbReference>
<dbReference type="GO" id="GO:0005634">
    <property type="term" value="C:nucleus"/>
    <property type="evidence" value="ECO:0007669"/>
    <property type="project" value="UniProtKB-SubCell"/>
</dbReference>
<dbReference type="EC" id="3.6.5.-" evidence="7"/>
<comment type="function">
    <text evidence="7">Small GTPase required for proper nuclear import of RNA polymerase II (RNAPII). May act at an RNAP assembly step prior to nuclear import.</text>
</comment>
<keyword evidence="2 7" id="KW-0963">Cytoplasm</keyword>
<dbReference type="InterPro" id="IPR004130">
    <property type="entry name" value="Gpn"/>
</dbReference>
<dbReference type="EMBL" id="JAFCMP010000186">
    <property type="protein sequence ID" value="KAG5183838.1"/>
    <property type="molecule type" value="Genomic_DNA"/>
</dbReference>
<feature type="region of interest" description="Disordered" evidence="8">
    <location>
        <begin position="1"/>
        <end position="20"/>
    </location>
</feature>
<keyword evidence="4 7" id="KW-0547">Nucleotide-binding</keyword>
<dbReference type="Proteomes" id="UP000664859">
    <property type="component" value="Unassembled WGS sequence"/>
</dbReference>
<dbReference type="GO" id="GO:0005525">
    <property type="term" value="F:GTP binding"/>
    <property type="evidence" value="ECO:0007669"/>
    <property type="project" value="UniProtKB-KW"/>
</dbReference>
<feature type="region of interest" description="Disordered" evidence="8">
    <location>
        <begin position="329"/>
        <end position="350"/>
    </location>
</feature>
<evidence type="ECO:0000256" key="2">
    <source>
        <dbReference type="ARBA" id="ARBA00022490"/>
    </source>
</evidence>
<organism evidence="10 11">
    <name type="scientific">Tribonema minus</name>
    <dbReference type="NCBI Taxonomy" id="303371"/>
    <lineage>
        <taxon>Eukaryota</taxon>
        <taxon>Sar</taxon>
        <taxon>Stramenopiles</taxon>
        <taxon>Ochrophyta</taxon>
        <taxon>PX clade</taxon>
        <taxon>Xanthophyceae</taxon>
        <taxon>Tribonematales</taxon>
        <taxon>Tribonemataceae</taxon>
        <taxon>Tribonema</taxon>
    </lineage>
</organism>
<feature type="compositionally biased region" description="Basic and acidic residues" evidence="8">
    <location>
        <begin position="330"/>
        <end position="339"/>
    </location>
</feature>
<comment type="subcellular location">
    <subcellularLocation>
        <location evidence="7">Cytoplasm</location>
    </subcellularLocation>
    <subcellularLocation>
        <location evidence="7">Nucleus</location>
    </subcellularLocation>
</comment>
<evidence type="ECO:0000256" key="5">
    <source>
        <dbReference type="ARBA" id="ARBA00022801"/>
    </source>
</evidence>
<comment type="caution">
    <text evidence="10">The sequence shown here is derived from an EMBL/GenBank/DDBJ whole genome shotgun (WGS) entry which is preliminary data.</text>
</comment>
<gene>
    <name evidence="10" type="ORF">JKP88DRAFT_208476</name>
</gene>
<name>A0A835YZW9_9STRA</name>
<comment type="similarity">
    <text evidence="1 7">Belongs to the GPN-loop GTPase family.</text>
</comment>
<dbReference type="PANTHER" id="PTHR21231:SF8">
    <property type="entry name" value="GPN-LOOP GTPASE 1"/>
    <property type="match status" value="1"/>
</dbReference>
<dbReference type="InterPro" id="IPR003593">
    <property type="entry name" value="AAA+_ATPase"/>
</dbReference>
<dbReference type="SMART" id="SM00382">
    <property type="entry name" value="AAA"/>
    <property type="match status" value="1"/>
</dbReference>
<dbReference type="CDD" id="cd17870">
    <property type="entry name" value="GPN1"/>
    <property type="match status" value="1"/>
</dbReference>
<dbReference type="Pfam" id="PF03029">
    <property type="entry name" value="ATP_bind_1"/>
    <property type="match status" value="1"/>
</dbReference>
<evidence type="ECO:0000313" key="11">
    <source>
        <dbReference type="Proteomes" id="UP000664859"/>
    </source>
</evidence>
<keyword evidence="11" id="KW-1185">Reference proteome</keyword>
<dbReference type="FunFam" id="3.40.50.300:FF:000579">
    <property type="entry name" value="GPN-loop GTPase"/>
    <property type="match status" value="1"/>
</dbReference>
<evidence type="ECO:0000313" key="10">
    <source>
        <dbReference type="EMBL" id="KAG5183838.1"/>
    </source>
</evidence>
<keyword evidence="3" id="KW-0597">Phosphoprotein</keyword>
<evidence type="ECO:0000256" key="3">
    <source>
        <dbReference type="ARBA" id="ARBA00022553"/>
    </source>
</evidence>
<dbReference type="OrthoDB" id="243313at2759"/>